<gene>
    <name evidence="2" type="ordered locus">CHU_0973</name>
</gene>
<evidence type="ECO:0000313" key="2">
    <source>
        <dbReference type="EMBL" id="ABG58250.1"/>
    </source>
</evidence>
<dbReference type="PANTHER" id="PTHR42831">
    <property type="entry name" value="FE-S PROTEIN MATURATION AUXILIARY FACTOR YITW"/>
    <property type="match status" value="1"/>
</dbReference>
<dbReference type="Pfam" id="PF01883">
    <property type="entry name" value="FeS_assembly_P"/>
    <property type="match status" value="1"/>
</dbReference>
<dbReference type="KEGG" id="chu:CHU_0973"/>
<dbReference type="OrthoDB" id="9805360at2"/>
<proteinExistence type="predicted"/>
<reference evidence="2 3" key="1">
    <citation type="journal article" date="2007" name="Appl. Environ. Microbiol.">
        <title>Genome sequence of the cellulolytic gliding bacterium Cytophaga hutchinsonii.</title>
        <authorList>
            <person name="Xie G."/>
            <person name="Bruce D.C."/>
            <person name="Challacombe J.F."/>
            <person name="Chertkov O."/>
            <person name="Detter J.C."/>
            <person name="Gilna P."/>
            <person name="Han C.S."/>
            <person name="Lucas S."/>
            <person name="Misra M."/>
            <person name="Myers G.L."/>
            <person name="Richardson P."/>
            <person name="Tapia R."/>
            <person name="Thayer N."/>
            <person name="Thompson L.S."/>
            <person name="Brettin T.S."/>
            <person name="Henrissat B."/>
            <person name="Wilson D.B."/>
            <person name="McBride M.J."/>
        </authorList>
    </citation>
    <scope>NUCLEOTIDE SEQUENCE [LARGE SCALE GENOMIC DNA]</scope>
    <source>
        <strain evidence="3">ATCC 33406 / DSM 1761 / CIP 103989 / NBRC 15051 / NCIMB 9469 / D465</strain>
    </source>
</reference>
<feature type="domain" description="MIP18 family-like" evidence="1">
    <location>
        <begin position="14"/>
        <end position="84"/>
    </location>
</feature>
<dbReference type="InterPro" id="IPR034904">
    <property type="entry name" value="FSCA_dom_sf"/>
</dbReference>
<dbReference type="EMBL" id="CP000383">
    <property type="protein sequence ID" value="ABG58250.1"/>
    <property type="molecule type" value="Genomic_DNA"/>
</dbReference>
<dbReference type="InterPro" id="IPR014291">
    <property type="entry name" value="SUF_FeS_clus_asmbl-assoc"/>
</dbReference>
<dbReference type="NCBIfam" id="TIGR02945">
    <property type="entry name" value="SUF_assoc"/>
    <property type="match status" value="1"/>
</dbReference>
<dbReference type="RefSeq" id="WP_011584365.1">
    <property type="nucleotide sequence ID" value="NC_008255.1"/>
</dbReference>
<evidence type="ECO:0000259" key="1">
    <source>
        <dbReference type="Pfam" id="PF01883"/>
    </source>
</evidence>
<accession>A0A6N4SPM8</accession>
<name>A0A6N4SPM8_CYTH3</name>
<protein>
    <recommendedName>
        <fullName evidence="1">MIP18 family-like domain-containing protein</fullName>
    </recommendedName>
</protein>
<dbReference type="Proteomes" id="UP000001822">
    <property type="component" value="Chromosome"/>
</dbReference>
<dbReference type="AlphaFoldDB" id="A0A6N4SPM8"/>
<dbReference type="PANTHER" id="PTHR42831:SF1">
    <property type="entry name" value="FE-S PROTEIN MATURATION AUXILIARY FACTOR YITW"/>
    <property type="match status" value="1"/>
</dbReference>
<dbReference type="Gene3D" id="3.30.300.130">
    <property type="entry name" value="Fe-S cluster assembly (FSCA)"/>
    <property type="match status" value="1"/>
</dbReference>
<evidence type="ECO:0000313" key="3">
    <source>
        <dbReference type="Proteomes" id="UP000001822"/>
    </source>
</evidence>
<keyword evidence="3" id="KW-1185">Reference proteome</keyword>
<dbReference type="InterPro" id="IPR002744">
    <property type="entry name" value="MIP18-like"/>
</dbReference>
<organism evidence="2 3">
    <name type="scientific">Cytophaga hutchinsonii (strain ATCC 33406 / DSM 1761 / CIP 103989 / NBRC 15051 / NCIMB 9469 / D465)</name>
    <dbReference type="NCBI Taxonomy" id="269798"/>
    <lineage>
        <taxon>Bacteria</taxon>
        <taxon>Pseudomonadati</taxon>
        <taxon>Bacteroidota</taxon>
        <taxon>Cytophagia</taxon>
        <taxon>Cytophagales</taxon>
        <taxon>Cytophagaceae</taxon>
        <taxon>Cytophaga</taxon>
    </lineage>
</organism>
<sequence length="108" mass="12026">MSEVEIDQAELKNKALEAIQTVYDPEIPVNIFELGLIYEVSVFPVNNIFVQMTLTSPNCPAAQSMPAEVENKIKAIEGVNEVTVEITFDPTWSQEMMSDAAKLELGFM</sequence>
<dbReference type="InterPro" id="IPR052339">
    <property type="entry name" value="Fe-S_Maturation_MIP18"/>
</dbReference>
<dbReference type="SUPFAM" id="SSF117916">
    <property type="entry name" value="Fe-S cluster assembly (FSCA) domain-like"/>
    <property type="match status" value="1"/>
</dbReference>